<proteinExistence type="predicted"/>
<dbReference type="InterPro" id="IPR007712">
    <property type="entry name" value="RelE/ParE_toxin"/>
</dbReference>
<gene>
    <name evidence="2" type="ORF">FRR45_05860</name>
</gene>
<accession>A0A5Y6RIF4</accession>
<evidence type="ECO:0000256" key="1">
    <source>
        <dbReference type="ARBA" id="ARBA00022649"/>
    </source>
</evidence>
<dbReference type="InterPro" id="IPR035093">
    <property type="entry name" value="RelE/ParE_toxin_dom_sf"/>
</dbReference>
<name>A0A5Y6RIF4_CAMJU</name>
<dbReference type="Gene3D" id="3.30.2310.20">
    <property type="entry name" value="RelE-like"/>
    <property type="match status" value="1"/>
</dbReference>
<reference evidence="2" key="1">
    <citation type="submission" date="2019-08" db="EMBL/GenBank/DDBJ databases">
        <authorList>
            <person name="Ashton P.M."/>
            <person name="Dallman T."/>
            <person name="Nair S."/>
            <person name="De Pinna E."/>
            <person name="Peters T."/>
            <person name="Grant K."/>
        </authorList>
    </citation>
    <scope>NUCLEOTIDE SEQUENCE</scope>
    <source>
        <strain evidence="2">735927</strain>
    </source>
</reference>
<dbReference type="EMBL" id="AAJDKJ010000019">
    <property type="protein sequence ID" value="ECK7956432.1"/>
    <property type="molecule type" value="Genomic_DNA"/>
</dbReference>
<dbReference type="Pfam" id="PF05016">
    <property type="entry name" value="ParE_toxin"/>
    <property type="match status" value="1"/>
</dbReference>
<protein>
    <submittedName>
        <fullName evidence="2">Type II toxin-antitoxin system RelE/ParE family toxin</fullName>
    </submittedName>
</protein>
<comment type="caution">
    <text evidence="2">The sequence shown here is derived from an EMBL/GenBank/DDBJ whole genome shotgun (WGS) entry which is preliminary data.</text>
</comment>
<organism evidence="2">
    <name type="scientific">Campylobacter jejuni</name>
    <dbReference type="NCBI Taxonomy" id="197"/>
    <lineage>
        <taxon>Bacteria</taxon>
        <taxon>Pseudomonadati</taxon>
        <taxon>Campylobacterota</taxon>
        <taxon>Epsilonproteobacteria</taxon>
        <taxon>Campylobacterales</taxon>
        <taxon>Campylobacteraceae</taxon>
        <taxon>Campylobacter</taxon>
    </lineage>
</organism>
<keyword evidence="1" id="KW-1277">Toxin-antitoxin system</keyword>
<evidence type="ECO:0000313" key="2">
    <source>
        <dbReference type="EMBL" id="ECK7956432.1"/>
    </source>
</evidence>
<dbReference type="AlphaFoldDB" id="A0A5Y6RIF4"/>
<sequence>MQILESDLFTNELNIILSFIVRKESIKVKNTFKNDLYKALKKLDFMPYKFRKSLAFDDENVRDFIFKGYAIPYKIDKEKDLIIILGIYKENLPNF</sequence>